<evidence type="ECO:0000256" key="1">
    <source>
        <dbReference type="SAM" id="MobiDB-lite"/>
    </source>
</evidence>
<keyword evidence="3" id="KW-1185">Reference proteome</keyword>
<sequence>MISSDELLPPPYVVMVHQVNTKEGSTKEGSTKEGPTKEGPTQLSLLDLPAEARLQIYNCFTPVPPRDFDELDEAADTARQLLVEARKNLTLVCRQITEEWTPMFYRSTTFVVNHLKPRHISVNLKECRATPQAFADMFLKNLDTYKLRNIVRLAYDTSPFTLSSPAITSLGEILDRYKDSMIEGNVRGALLVVHGS</sequence>
<dbReference type="AlphaFoldDB" id="W9YHX1"/>
<dbReference type="GeneID" id="19164848"/>
<dbReference type="EMBL" id="AMGY01000001">
    <property type="protein sequence ID" value="EXJ92158.1"/>
    <property type="molecule type" value="Genomic_DNA"/>
</dbReference>
<dbReference type="RefSeq" id="XP_007729048.1">
    <property type="nucleotide sequence ID" value="XM_007730858.1"/>
</dbReference>
<accession>W9YHX1</accession>
<dbReference type="PANTHER" id="PTHR42085">
    <property type="entry name" value="F-BOX DOMAIN-CONTAINING PROTEIN"/>
    <property type="match status" value="1"/>
</dbReference>
<dbReference type="HOGENOM" id="CLU_1390046_0_0_1"/>
<dbReference type="PANTHER" id="PTHR42085:SF2">
    <property type="entry name" value="F-BOX DOMAIN-CONTAINING PROTEIN"/>
    <property type="match status" value="1"/>
</dbReference>
<dbReference type="OrthoDB" id="4121009at2759"/>
<dbReference type="Proteomes" id="UP000019478">
    <property type="component" value="Unassembled WGS sequence"/>
</dbReference>
<protein>
    <submittedName>
        <fullName evidence="2">Uncharacterized protein</fullName>
    </submittedName>
</protein>
<gene>
    <name evidence="2" type="ORF">A1O3_00708</name>
</gene>
<proteinExistence type="predicted"/>
<dbReference type="InterPro" id="IPR038883">
    <property type="entry name" value="AN11006-like"/>
</dbReference>
<evidence type="ECO:0000313" key="3">
    <source>
        <dbReference type="Proteomes" id="UP000019478"/>
    </source>
</evidence>
<organism evidence="2 3">
    <name type="scientific">Capronia epimyces CBS 606.96</name>
    <dbReference type="NCBI Taxonomy" id="1182542"/>
    <lineage>
        <taxon>Eukaryota</taxon>
        <taxon>Fungi</taxon>
        <taxon>Dikarya</taxon>
        <taxon>Ascomycota</taxon>
        <taxon>Pezizomycotina</taxon>
        <taxon>Eurotiomycetes</taxon>
        <taxon>Chaetothyriomycetidae</taxon>
        <taxon>Chaetothyriales</taxon>
        <taxon>Herpotrichiellaceae</taxon>
        <taxon>Capronia</taxon>
    </lineage>
</organism>
<evidence type="ECO:0000313" key="2">
    <source>
        <dbReference type="EMBL" id="EXJ92158.1"/>
    </source>
</evidence>
<comment type="caution">
    <text evidence="2">The sequence shown here is derived from an EMBL/GenBank/DDBJ whole genome shotgun (WGS) entry which is preliminary data.</text>
</comment>
<feature type="compositionally biased region" description="Basic and acidic residues" evidence="1">
    <location>
        <begin position="24"/>
        <end position="36"/>
    </location>
</feature>
<feature type="region of interest" description="Disordered" evidence="1">
    <location>
        <begin position="22"/>
        <end position="42"/>
    </location>
</feature>
<name>W9YHX1_9EURO</name>
<reference evidence="2 3" key="1">
    <citation type="submission" date="2013-03" db="EMBL/GenBank/DDBJ databases">
        <title>The Genome Sequence of Capronia epimyces CBS 606.96.</title>
        <authorList>
            <consortium name="The Broad Institute Genomics Platform"/>
            <person name="Cuomo C."/>
            <person name="de Hoog S."/>
            <person name="Gorbushina A."/>
            <person name="Walker B."/>
            <person name="Young S.K."/>
            <person name="Zeng Q."/>
            <person name="Gargeya S."/>
            <person name="Fitzgerald M."/>
            <person name="Haas B."/>
            <person name="Abouelleil A."/>
            <person name="Allen A.W."/>
            <person name="Alvarado L."/>
            <person name="Arachchi H.M."/>
            <person name="Berlin A.M."/>
            <person name="Chapman S.B."/>
            <person name="Gainer-Dewar J."/>
            <person name="Goldberg J."/>
            <person name="Griggs A."/>
            <person name="Gujja S."/>
            <person name="Hansen M."/>
            <person name="Howarth C."/>
            <person name="Imamovic A."/>
            <person name="Ireland A."/>
            <person name="Larimer J."/>
            <person name="McCowan C."/>
            <person name="Murphy C."/>
            <person name="Pearson M."/>
            <person name="Poon T.W."/>
            <person name="Priest M."/>
            <person name="Roberts A."/>
            <person name="Saif S."/>
            <person name="Shea T."/>
            <person name="Sisk P."/>
            <person name="Sykes S."/>
            <person name="Wortman J."/>
            <person name="Nusbaum C."/>
            <person name="Birren B."/>
        </authorList>
    </citation>
    <scope>NUCLEOTIDE SEQUENCE [LARGE SCALE GENOMIC DNA]</scope>
    <source>
        <strain evidence="2 3">CBS 606.96</strain>
    </source>
</reference>